<accession>A0A1Y2B592</accession>
<dbReference type="AlphaFoldDB" id="A0A1Y2B592"/>
<dbReference type="Pfam" id="PF01253">
    <property type="entry name" value="SUI1"/>
    <property type="match status" value="1"/>
</dbReference>
<protein>
    <submittedName>
        <fullName evidence="5">Translation initiation factor SUI1-domain-containing protein</fullName>
    </submittedName>
</protein>
<organism evidence="5 6">
    <name type="scientific">Naematelia encephala</name>
    <dbReference type="NCBI Taxonomy" id="71784"/>
    <lineage>
        <taxon>Eukaryota</taxon>
        <taxon>Fungi</taxon>
        <taxon>Dikarya</taxon>
        <taxon>Basidiomycota</taxon>
        <taxon>Agaricomycotina</taxon>
        <taxon>Tremellomycetes</taxon>
        <taxon>Tremellales</taxon>
        <taxon>Naemateliaceae</taxon>
        <taxon>Naematelia</taxon>
    </lineage>
</organism>
<evidence type="ECO:0000256" key="2">
    <source>
        <dbReference type="ARBA" id="ARBA00022917"/>
    </source>
</evidence>
<dbReference type="PANTHER" id="PTHR10388">
    <property type="entry name" value="EUKARYOTIC TRANSLATION INITIATION FACTOR SUI1"/>
    <property type="match status" value="1"/>
</dbReference>
<dbReference type="Proteomes" id="UP000193986">
    <property type="component" value="Unassembled WGS sequence"/>
</dbReference>
<keyword evidence="5" id="KW-0396">Initiation factor</keyword>
<sequence>MGATATTDRKVDSTTKRPKPSAPAGDKSKTPAPPAGAGVTNLGPQNDPFVTIDPFAPGPDEDGTPSNEASVGRKNEKIHIRLQQRNGRKTVTTIQGVPKKYDPKKLVKAMKKEFACNGTVLSSLDSSDEESPVPGKEDFGKVLHLQGDHRVKAREFLIARGLVSEKEAKDLIVVHGY</sequence>
<dbReference type="STRING" id="71784.A0A1Y2B592"/>
<comment type="caution">
    <text evidence="5">The sequence shown here is derived from an EMBL/GenBank/DDBJ whole genome shotgun (WGS) entry which is preliminary data.</text>
</comment>
<dbReference type="GO" id="GO:0003743">
    <property type="term" value="F:translation initiation factor activity"/>
    <property type="evidence" value="ECO:0007669"/>
    <property type="project" value="UniProtKB-KW"/>
</dbReference>
<evidence type="ECO:0000256" key="3">
    <source>
        <dbReference type="SAM" id="MobiDB-lite"/>
    </source>
</evidence>
<dbReference type="OrthoDB" id="10248435at2759"/>
<feature type="region of interest" description="Disordered" evidence="3">
    <location>
        <begin position="1"/>
        <end position="76"/>
    </location>
</feature>
<evidence type="ECO:0000313" key="6">
    <source>
        <dbReference type="Proteomes" id="UP000193986"/>
    </source>
</evidence>
<keyword evidence="6" id="KW-1185">Reference proteome</keyword>
<feature type="domain" description="SUI1" evidence="4">
    <location>
        <begin position="78"/>
        <end position="161"/>
    </location>
</feature>
<dbReference type="PROSITE" id="PS50296">
    <property type="entry name" value="SUI1"/>
    <property type="match status" value="1"/>
</dbReference>
<proteinExistence type="inferred from homology"/>
<name>A0A1Y2B592_9TREE</name>
<reference evidence="5 6" key="1">
    <citation type="submission" date="2016-07" db="EMBL/GenBank/DDBJ databases">
        <title>Pervasive Adenine N6-methylation of Active Genes in Fungi.</title>
        <authorList>
            <consortium name="DOE Joint Genome Institute"/>
            <person name="Mondo S.J."/>
            <person name="Dannebaum R.O."/>
            <person name="Kuo R.C."/>
            <person name="Labutti K."/>
            <person name="Haridas S."/>
            <person name="Kuo A."/>
            <person name="Salamov A."/>
            <person name="Ahrendt S.R."/>
            <person name="Lipzen A."/>
            <person name="Sullivan W."/>
            <person name="Andreopoulos W.B."/>
            <person name="Clum A."/>
            <person name="Lindquist E."/>
            <person name="Daum C."/>
            <person name="Ramamoorthy G.K."/>
            <person name="Gryganskyi A."/>
            <person name="Culley D."/>
            <person name="Magnuson J.K."/>
            <person name="James T.Y."/>
            <person name="O'Malley M.A."/>
            <person name="Stajich J.E."/>
            <person name="Spatafora J.W."/>
            <person name="Visel A."/>
            <person name="Grigoriev I.V."/>
        </authorList>
    </citation>
    <scope>NUCLEOTIDE SEQUENCE [LARGE SCALE GENOMIC DNA]</scope>
    <source>
        <strain evidence="5 6">68-887.2</strain>
    </source>
</reference>
<dbReference type="SUPFAM" id="SSF55159">
    <property type="entry name" value="eIF1-like"/>
    <property type="match status" value="1"/>
</dbReference>
<comment type="similarity">
    <text evidence="1">Belongs to the SUI1 family.</text>
</comment>
<dbReference type="InterPro" id="IPR001950">
    <property type="entry name" value="SUI1"/>
</dbReference>
<dbReference type="EMBL" id="MCFC01000022">
    <property type="protein sequence ID" value="ORY30002.1"/>
    <property type="molecule type" value="Genomic_DNA"/>
</dbReference>
<gene>
    <name evidence="5" type="ORF">BCR39DRAFT_530548</name>
</gene>
<dbReference type="FunCoup" id="A0A1Y2B592">
    <property type="interactions" value="235"/>
</dbReference>
<dbReference type="CDD" id="cd11566">
    <property type="entry name" value="eIF1_SUI1"/>
    <property type="match status" value="1"/>
</dbReference>
<dbReference type="InterPro" id="IPR036877">
    <property type="entry name" value="SUI1_dom_sf"/>
</dbReference>
<dbReference type="Gene3D" id="3.30.780.10">
    <property type="entry name" value="SUI1-like domain"/>
    <property type="match status" value="1"/>
</dbReference>
<keyword evidence="2" id="KW-0648">Protein biosynthesis</keyword>
<evidence type="ECO:0000313" key="5">
    <source>
        <dbReference type="EMBL" id="ORY30002.1"/>
    </source>
</evidence>
<evidence type="ECO:0000256" key="1">
    <source>
        <dbReference type="ARBA" id="ARBA00005422"/>
    </source>
</evidence>
<dbReference type="InterPro" id="IPR005874">
    <property type="entry name" value="SUI1_euk"/>
</dbReference>
<dbReference type="InParanoid" id="A0A1Y2B592"/>
<evidence type="ECO:0000259" key="4">
    <source>
        <dbReference type="PROSITE" id="PS50296"/>
    </source>
</evidence>